<dbReference type="Proteomes" id="UP001596298">
    <property type="component" value="Unassembled WGS sequence"/>
</dbReference>
<dbReference type="SUPFAM" id="SSF159234">
    <property type="entry name" value="FomD-like"/>
    <property type="match status" value="1"/>
</dbReference>
<dbReference type="InterPro" id="IPR007295">
    <property type="entry name" value="DUF402"/>
</dbReference>
<proteinExistence type="predicted"/>
<evidence type="ECO:0000313" key="5">
    <source>
        <dbReference type="Proteomes" id="UP001596298"/>
    </source>
</evidence>
<name>A0ABW2AKT4_9MICO</name>
<dbReference type="Gene3D" id="2.30.110.10">
    <property type="entry name" value="Electron Transport, Fmn-binding Protein, Chain A"/>
    <property type="match status" value="1"/>
</dbReference>
<accession>A0ABW2AKT4</accession>
<dbReference type="SUPFAM" id="SSF50475">
    <property type="entry name" value="FMN-binding split barrel"/>
    <property type="match status" value="1"/>
</dbReference>
<dbReference type="InterPro" id="IPR052019">
    <property type="entry name" value="F420H2_bilvrd_red/Heme_oxyg"/>
</dbReference>
<dbReference type="PANTHER" id="PTHR35176:SF6">
    <property type="entry name" value="HEME OXYGENASE HI_0854-RELATED"/>
    <property type="match status" value="1"/>
</dbReference>
<sequence>MTTWAEFEQHAPHIAEIFRRRHAATGNLCFLATLRADGFPRISPLEPQFVRDELALVGMPGTRKFDDLHRDPRFSLHTATVDTQVGEGDAKLWGRVRQVDAAAGELRDRLVEIYGAVGHDRSEQDAFPMFVADVVGASSLELVDNRLRITTWKAGEASNNSTRSERRAVSSRLVTVQKWKRPAGSGSWRGYVLGSDGYGCWVFTPAHSTYTGVHPDGHAETCEVAQDNQRVGRSCVVLLPSGGWYVAHWVWRSEHVVDIDIATPPTKFGDVWMYDDLELDPFVDAGGTFGVDDEDEFDIACERGRIGPVARLRALEEVRSLRRRLTVEPSPLLLAGVTRLAEGRALDLVPL</sequence>
<dbReference type="PANTHER" id="PTHR35176">
    <property type="entry name" value="HEME OXYGENASE HI_0854-RELATED"/>
    <property type="match status" value="1"/>
</dbReference>
<dbReference type="EMBL" id="JBHSWH010000001">
    <property type="protein sequence ID" value="MFC6707465.1"/>
    <property type="molecule type" value="Genomic_DNA"/>
</dbReference>
<evidence type="ECO:0000256" key="1">
    <source>
        <dbReference type="ARBA" id="ARBA00023002"/>
    </source>
</evidence>
<dbReference type="Pfam" id="PF01243">
    <property type="entry name" value="PNPOx_N"/>
    <property type="match status" value="1"/>
</dbReference>
<evidence type="ECO:0000259" key="2">
    <source>
        <dbReference type="Pfam" id="PF01243"/>
    </source>
</evidence>
<protein>
    <submittedName>
        <fullName evidence="4">DUF402 domain-containing protein</fullName>
    </submittedName>
</protein>
<organism evidence="4 5">
    <name type="scientific">Flexivirga alba</name>
    <dbReference type="NCBI Taxonomy" id="702742"/>
    <lineage>
        <taxon>Bacteria</taxon>
        <taxon>Bacillati</taxon>
        <taxon>Actinomycetota</taxon>
        <taxon>Actinomycetes</taxon>
        <taxon>Micrococcales</taxon>
        <taxon>Dermacoccaceae</taxon>
        <taxon>Flexivirga</taxon>
    </lineage>
</organism>
<dbReference type="InterPro" id="IPR012349">
    <property type="entry name" value="Split_barrel_FMN-bd"/>
</dbReference>
<keyword evidence="5" id="KW-1185">Reference proteome</keyword>
<dbReference type="Pfam" id="PF04167">
    <property type="entry name" value="DUF402"/>
    <property type="match status" value="1"/>
</dbReference>
<dbReference type="InterPro" id="IPR011576">
    <property type="entry name" value="Pyridox_Oxase_N"/>
</dbReference>
<dbReference type="RefSeq" id="WP_382404135.1">
    <property type="nucleotide sequence ID" value="NZ_JBHSWH010000001.1"/>
</dbReference>
<evidence type="ECO:0000259" key="3">
    <source>
        <dbReference type="Pfam" id="PF04167"/>
    </source>
</evidence>
<feature type="domain" description="Pyridoxamine 5'-phosphate oxidase N-terminal" evidence="2">
    <location>
        <begin position="27"/>
        <end position="125"/>
    </location>
</feature>
<reference evidence="5" key="1">
    <citation type="journal article" date="2019" name="Int. J. Syst. Evol. Microbiol.">
        <title>The Global Catalogue of Microorganisms (GCM) 10K type strain sequencing project: providing services to taxonomists for standard genome sequencing and annotation.</title>
        <authorList>
            <consortium name="The Broad Institute Genomics Platform"/>
            <consortium name="The Broad Institute Genome Sequencing Center for Infectious Disease"/>
            <person name="Wu L."/>
            <person name="Ma J."/>
        </authorList>
    </citation>
    <scope>NUCLEOTIDE SEQUENCE [LARGE SCALE GENOMIC DNA]</scope>
    <source>
        <strain evidence="5">CCUG 58127</strain>
    </source>
</reference>
<gene>
    <name evidence="4" type="ORF">ACFQDH_20010</name>
</gene>
<dbReference type="InterPro" id="IPR035930">
    <property type="entry name" value="FomD-like_sf"/>
</dbReference>
<keyword evidence="1" id="KW-0560">Oxidoreductase</keyword>
<feature type="domain" description="DUF402" evidence="3">
    <location>
        <begin position="225"/>
        <end position="325"/>
    </location>
</feature>
<evidence type="ECO:0000313" key="4">
    <source>
        <dbReference type="EMBL" id="MFC6707465.1"/>
    </source>
</evidence>
<comment type="caution">
    <text evidence="4">The sequence shown here is derived from an EMBL/GenBank/DDBJ whole genome shotgun (WGS) entry which is preliminary data.</text>
</comment>
<dbReference type="Gene3D" id="2.40.380.10">
    <property type="entry name" value="FomD-like"/>
    <property type="match status" value="1"/>
</dbReference>